<feature type="chain" id="PRO_5037612987" description="DUF732 domain-containing protein" evidence="1">
    <location>
        <begin position="21"/>
        <end position="145"/>
    </location>
</feature>
<proteinExistence type="predicted"/>
<dbReference type="Proteomes" id="UP000717364">
    <property type="component" value="Unassembled WGS sequence"/>
</dbReference>
<evidence type="ECO:0000313" key="3">
    <source>
        <dbReference type="Proteomes" id="UP000717364"/>
    </source>
</evidence>
<sequence length="145" mass="15093">MQIKLALSTAILGTITVAIASALTGQVAGYAKTSSYDLSETQARTCPALTGETITALDLSAQISTLSNAADANRLLAITALCNGYGYGGAEEFTADQTSAALQSTTEAGSSSFLYINEHPTLPTPQEAAEFDQLPQDRVEFKAPI</sequence>
<keyword evidence="3" id="KW-1185">Reference proteome</keyword>
<comment type="caution">
    <text evidence="2">The sequence shown here is derived from an EMBL/GenBank/DDBJ whole genome shotgun (WGS) entry which is preliminary data.</text>
</comment>
<dbReference type="RefSeq" id="WP_215608086.1">
    <property type="nucleotide sequence ID" value="NZ_JADOES010000008.1"/>
</dbReference>
<reference evidence="2" key="1">
    <citation type="submission" date="2020-11" db="EMBL/GenBank/DDBJ databases">
        <authorList>
            <person name="Konstantinou D."/>
            <person name="Gkelis S."/>
            <person name="Popin R."/>
            <person name="Fewer D."/>
            <person name="Sivonen K."/>
        </authorList>
    </citation>
    <scope>NUCLEOTIDE SEQUENCE</scope>
    <source>
        <strain evidence="2">TAU-MAC 1115</strain>
    </source>
</reference>
<feature type="signal peptide" evidence="1">
    <location>
        <begin position="1"/>
        <end position="20"/>
    </location>
</feature>
<evidence type="ECO:0008006" key="4">
    <source>
        <dbReference type="Google" id="ProtNLM"/>
    </source>
</evidence>
<name>A0A947DDI7_9CYAN</name>
<evidence type="ECO:0000313" key="2">
    <source>
        <dbReference type="EMBL" id="MBT9315017.1"/>
    </source>
</evidence>
<reference evidence="2" key="2">
    <citation type="journal article" date="2021" name="Mar. Drugs">
        <title>Genome Reduction and Secondary Metabolism of the Marine Sponge-Associated Cyanobacterium Leptothoe.</title>
        <authorList>
            <person name="Konstantinou D."/>
            <person name="Popin R.V."/>
            <person name="Fewer D.P."/>
            <person name="Sivonen K."/>
            <person name="Gkelis S."/>
        </authorList>
    </citation>
    <scope>NUCLEOTIDE SEQUENCE</scope>
    <source>
        <strain evidence="2">TAU-MAC 1115</strain>
    </source>
</reference>
<organism evidence="2 3">
    <name type="scientific">Leptothoe spongobia TAU-MAC 1115</name>
    <dbReference type="NCBI Taxonomy" id="1967444"/>
    <lineage>
        <taxon>Bacteria</taxon>
        <taxon>Bacillati</taxon>
        <taxon>Cyanobacteriota</taxon>
        <taxon>Cyanophyceae</taxon>
        <taxon>Nodosilineales</taxon>
        <taxon>Cymatolegaceae</taxon>
        <taxon>Leptothoe</taxon>
        <taxon>Leptothoe spongobia</taxon>
    </lineage>
</organism>
<protein>
    <recommendedName>
        <fullName evidence="4">DUF732 domain-containing protein</fullName>
    </recommendedName>
</protein>
<gene>
    <name evidence="2" type="ORF">IXB50_06235</name>
</gene>
<accession>A0A947DDI7</accession>
<keyword evidence="1" id="KW-0732">Signal</keyword>
<dbReference type="EMBL" id="JADOES010000008">
    <property type="protein sequence ID" value="MBT9315017.1"/>
    <property type="molecule type" value="Genomic_DNA"/>
</dbReference>
<dbReference type="AlphaFoldDB" id="A0A947DDI7"/>
<evidence type="ECO:0000256" key="1">
    <source>
        <dbReference type="SAM" id="SignalP"/>
    </source>
</evidence>